<dbReference type="OrthoDB" id="532682at2759"/>
<dbReference type="PANTHER" id="PTHR46512">
    <property type="entry name" value="PEPTIDYLPROLYL ISOMERASE"/>
    <property type="match status" value="1"/>
</dbReference>
<dbReference type="SUPFAM" id="SSF54534">
    <property type="entry name" value="FKBP-like"/>
    <property type="match status" value="1"/>
</dbReference>
<dbReference type="PANTHER" id="PTHR46512:SF1">
    <property type="entry name" value="PEPTIDYLPROLYL ISOMERASE"/>
    <property type="match status" value="1"/>
</dbReference>
<dbReference type="InterPro" id="IPR011990">
    <property type="entry name" value="TPR-like_helical_dom_sf"/>
</dbReference>
<keyword evidence="3 5" id="KW-0413">Isomerase</keyword>
<dbReference type="PROSITE" id="PS50059">
    <property type="entry name" value="FKBP_PPIASE"/>
    <property type="match status" value="1"/>
</dbReference>
<dbReference type="SUPFAM" id="SSF48452">
    <property type="entry name" value="TPR-like"/>
    <property type="match status" value="1"/>
</dbReference>
<dbReference type="GO" id="GO:0005829">
    <property type="term" value="C:cytosol"/>
    <property type="evidence" value="ECO:0007669"/>
    <property type="project" value="TreeGrafter"/>
</dbReference>
<dbReference type="Gene3D" id="3.10.50.40">
    <property type="match status" value="1"/>
</dbReference>
<dbReference type="GO" id="GO:0016020">
    <property type="term" value="C:membrane"/>
    <property type="evidence" value="ECO:0007669"/>
    <property type="project" value="TreeGrafter"/>
</dbReference>
<evidence type="ECO:0000256" key="2">
    <source>
        <dbReference type="ARBA" id="ARBA00022803"/>
    </source>
</evidence>
<dbReference type="GO" id="GO:0012505">
    <property type="term" value="C:endomembrane system"/>
    <property type="evidence" value="ECO:0007669"/>
    <property type="project" value="TreeGrafter"/>
</dbReference>
<reference evidence="5 6" key="1">
    <citation type="journal article" date="2019" name="PLoS Biol.">
        <title>Sex chromosomes control vertical transmission of feminizing Wolbachia symbionts in an isopod.</title>
        <authorList>
            <person name="Becking T."/>
            <person name="Chebbi M.A."/>
            <person name="Giraud I."/>
            <person name="Moumen B."/>
            <person name="Laverre T."/>
            <person name="Caubet Y."/>
            <person name="Peccoud J."/>
            <person name="Gilbert C."/>
            <person name="Cordaux R."/>
        </authorList>
    </citation>
    <scope>NUCLEOTIDE SEQUENCE [LARGE SCALE GENOMIC DNA]</scope>
    <source>
        <strain evidence="5">ANa2</strain>
        <tissue evidence="5">Whole body excluding digestive tract and cuticle</tissue>
    </source>
</reference>
<comment type="caution">
    <text evidence="5">The sequence shown here is derived from an EMBL/GenBank/DDBJ whole genome shotgun (WGS) entry which is preliminary data.</text>
</comment>
<evidence type="ECO:0000256" key="3">
    <source>
        <dbReference type="PROSITE-ProRule" id="PRU00277"/>
    </source>
</evidence>
<dbReference type="Pfam" id="PF00254">
    <property type="entry name" value="FKBP_C"/>
    <property type="match status" value="1"/>
</dbReference>
<keyword evidence="6" id="KW-1185">Reference proteome</keyword>
<dbReference type="EMBL" id="SEYY01022919">
    <property type="protein sequence ID" value="KAB7495200.1"/>
    <property type="molecule type" value="Genomic_DNA"/>
</dbReference>
<organism evidence="5 6">
    <name type="scientific">Armadillidium nasatum</name>
    <dbReference type="NCBI Taxonomy" id="96803"/>
    <lineage>
        <taxon>Eukaryota</taxon>
        <taxon>Metazoa</taxon>
        <taxon>Ecdysozoa</taxon>
        <taxon>Arthropoda</taxon>
        <taxon>Crustacea</taxon>
        <taxon>Multicrustacea</taxon>
        <taxon>Malacostraca</taxon>
        <taxon>Eumalacostraca</taxon>
        <taxon>Peracarida</taxon>
        <taxon>Isopoda</taxon>
        <taxon>Oniscidea</taxon>
        <taxon>Crinocheta</taxon>
        <taxon>Armadillidiidae</taxon>
        <taxon>Armadillidium</taxon>
    </lineage>
</organism>
<evidence type="ECO:0000313" key="5">
    <source>
        <dbReference type="EMBL" id="KAB7495200.1"/>
    </source>
</evidence>
<keyword evidence="1" id="KW-0677">Repeat</keyword>
<dbReference type="GO" id="GO:0044183">
    <property type="term" value="F:protein folding chaperone"/>
    <property type="evidence" value="ECO:0007669"/>
    <property type="project" value="TreeGrafter"/>
</dbReference>
<dbReference type="InterPro" id="IPR050754">
    <property type="entry name" value="FKBP4/5/8-like"/>
</dbReference>
<dbReference type="AlphaFoldDB" id="A0A5N5SNC4"/>
<dbReference type="GO" id="GO:0005740">
    <property type="term" value="C:mitochondrial envelope"/>
    <property type="evidence" value="ECO:0007669"/>
    <property type="project" value="TreeGrafter"/>
</dbReference>
<dbReference type="EC" id="5.2.1.8" evidence="3"/>
<dbReference type="GO" id="GO:0003755">
    <property type="term" value="F:peptidyl-prolyl cis-trans isomerase activity"/>
    <property type="evidence" value="ECO:0007669"/>
    <property type="project" value="UniProtKB-KW"/>
</dbReference>
<dbReference type="InterPro" id="IPR046357">
    <property type="entry name" value="PPIase_dom_sf"/>
</dbReference>
<evidence type="ECO:0000313" key="6">
    <source>
        <dbReference type="Proteomes" id="UP000326759"/>
    </source>
</evidence>
<protein>
    <recommendedName>
        <fullName evidence="3">peptidylprolyl isomerase</fullName>
        <ecNumber evidence="3">5.2.1.8</ecNumber>
    </recommendedName>
</protein>
<comment type="catalytic activity">
    <reaction evidence="3">
        <text>[protein]-peptidylproline (omega=180) = [protein]-peptidylproline (omega=0)</text>
        <dbReference type="Rhea" id="RHEA:16237"/>
        <dbReference type="Rhea" id="RHEA-COMP:10747"/>
        <dbReference type="Rhea" id="RHEA-COMP:10748"/>
        <dbReference type="ChEBI" id="CHEBI:83833"/>
        <dbReference type="ChEBI" id="CHEBI:83834"/>
        <dbReference type="EC" id="5.2.1.8"/>
    </reaction>
</comment>
<evidence type="ECO:0000256" key="1">
    <source>
        <dbReference type="ARBA" id="ARBA00022737"/>
    </source>
</evidence>
<dbReference type="Proteomes" id="UP000326759">
    <property type="component" value="Unassembled WGS sequence"/>
</dbReference>
<keyword evidence="3" id="KW-0697">Rotamase</keyword>
<feature type="domain" description="PPIase FKBP-type" evidence="4">
    <location>
        <begin position="50"/>
        <end position="134"/>
    </location>
</feature>
<accession>A0A5N5SNC4</accession>
<name>A0A5N5SNC4_9CRUS</name>
<evidence type="ECO:0000259" key="4">
    <source>
        <dbReference type="PROSITE" id="PS50059"/>
    </source>
</evidence>
<gene>
    <name evidence="5" type="primary">FKBP8</name>
    <name evidence="5" type="ORF">Anas_03648</name>
</gene>
<sequence>MDLKVKDSNENISKMPCEDEESEWMDVLGTGSLKKKILKEGITDSRPTKRDTVRINAIGRLENGIQFEELHDLVFTVGDGELIHGLDLIVCLMDKGEESEIFMESRFAYGEKGLEPHVPPNSNVFYVVHLIDYQPENDPESLSVQERLNIGIRKRERGNWWFKREDNHQAISCYKSAVDFLDDTSDTHGEVLSPELREILNERLKALNNMAAAQIKAEAYDVLGIQGEPKEGLEVLNRALSLEPDSKIIQVELYKLREKARLQSESERSLYRKMLGLKPQAKKKKEEEDRYPTLRGFPVKLWASIFVVLLSLMMAFKHRETLLGIW</sequence>
<dbReference type="InterPro" id="IPR001179">
    <property type="entry name" value="PPIase_FKBP_dom"/>
</dbReference>
<keyword evidence="2" id="KW-0802">TPR repeat</keyword>
<proteinExistence type="predicted"/>
<dbReference type="Gene3D" id="1.25.40.10">
    <property type="entry name" value="Tetratricopeptide repeat domain"/>
    <property type="match status" value="1"/>
</dbReference>
<dbReference type="GO" id="GO:0043066">
    <property type="term" value="P:negative regulation of apoptotic process"/>
    <property type="evidence" value="ECO:0007669"/>
    <property type="project" value="TreeGrafter"/>
</dbReference>